<keyword evidence="3" id="KW-0238">DNA-binding</keyword>
<dbReference type="AlphaFoldDB" id="D4LF72"/>
<evidence type="ECO:0000256" key="4">
    <source>
        <dbReference type="ARBA" id="ARBA00023163"/>
    </source>
</evidence>
<reference evidence="6" key="1">
    <citation type="submission" date="2010-03" db="EMBL/GenBank/DDBJ databases">
        <title>The genome sequence of Ruminococcus sp. 18P13.</title>
        <authorList>
            <consortium name="metaHIT consortium -- http://www.metahit.eu/"/>
            <person name="Pajon A."/>
            <person name="Turner K."/>
            <person name="Parkhill J."/>
            <person name="Bernalier A."/>
        </authorList>
    </citation>
    <scope>NUCLEOTIDE SEQUENCE [LARGE SCALE GENOMIC DNA]</scope>
    <source>
        <strain evidence="6">Type strain: 18P13</strain>
    </source>
</reference>
<dbReference type="PROSITE" id="PS50944">
    <property type="entry name" value="HTH_DTXR"/>
    <property type="match status" value="1"/>
</dbReference>
<dbReference type="InterPro" id="IPR001367">
    <property type="entry name" value="Fe_dep_repressor"/>
</dbReference>
<evidence type="ECO:0000256" key="3">
    <source>
        <dbReference type="ARBA" id="ARBA00023125"/>
    </source>
</evidence>
<dbReference type="Gene3D" id="1.10.60.10">
    <property type="entry name" value="Iron dependent repressor, metal binding and dimerisation domain"/>
    <property type="match status" value="1"/>
</dbReference>
<feature type="domain" description="HTH dtxR-type" evidence="5">
    <location>
        <begin position="4"/>
        <end position="66"/>
    </location>
</feature>
<evidence type="ECO:0000313" key="6">
    <source>
        <dbReference type="EMBL" id="CBL18267.1"/>
    </source>
</evidence>
<evidence type="ECO:0000256" key="2">
    <source>
        <dbReference type="ARBA" id="ARBA00023015"/>
    </source>
</evidence>
<keyword evidence="2" id="KW-0805">Transcription regulation</keyword>
<dbReference type="Gene3D" id="1.10.10.10">
    <property type="entry name" value="Winged helix-like DNA-binding domain superfamily/Winged helix DNA-binding domain"/>
    <property type="match status" value="1"/>
</dbReference>
<evidence type="ECO:0000313" key="7">
    <source>
        <dbReference type="Proteomes" id="UP000007054"/>
    </source>
</evidence>
<dbReference type="EMBL" id="FP929052">
    <property type="protein sequence ID" value="CBL18267.1"/>
    <property type="molecule type" value="Genomic_DNA"/>
</dbReference>
<comment type="similarity">
    <text evidence="1">Belongs to the DtxR/MntR family.</text>
</comment>
<dbReference type="RefSeq" id="WP_015559173.1">
    <property type="nucleotide sequence ID" value="NC_021039.1"/>
</dbReference>
<evidence type="ECO:0000256" key="1">
    <source>
        <dbReference type="ARBA" id="ARBA00007871"/>
    </source>
</evidence>
<keyword evidence="7" id="KW-1185">Reference proteome</keyword>
<dbReference type="PATRIC" id="fig|213810.4.peg.2157"/>
<dbReference type="Pfam" id="PF01325">
    <property type="entry name" value="Fe_dep_repress"/>
    <property type="match status" value="1"/>
</dbReference>
<dbReference type="SUPFAM" id="SSF47979">
    <property type="entry name" value="Iron-dependent repressor protein, dimerization domain"/>
    <property type="match status" value="1"/>
</dbReference>
<dbReference type="InterPro" id="IPR022689">
    <property type="entry name" value="Iron_dep_repressor"/>
</dbReference>
<dbReference type="STRING" id="213810.RUM_22680"/>
<dbReference type="GO" id="GO:0003700">
    <property type="term" value="F:DNA-binding transcription factor activity"/>
    <property type="evidence" value="ECO:0007669"/>
    <property type="project" value="InterPro"/>
</dbReference>
<name>D4LF72_RUMC1</name>
<proteinExistence type="inferred from homology"/>
<reference evidence="6" key="2">
    <citation type="submission" date="2010-03" db="EMBL/GenBank/DDBJ databases">
        <authorList>
            <person name="Pajon A."/>
        </authorList>
    </citation>
    <scope>NUCLEOTIDE SEQUENCE</scope>
    <source>
        <strain evidence="6">Type strain: 18P13</strain>
    </source>
</reference>
<dbReference type="PANTHER" id="PTHR33238">
    <property type="entry name" value="IRON (METAL) DEPENDENT REPRESSOR, DTXR FAMILY"/>
    <property type="match status" value="1"/>
</dbReference>
<dbReference type="GO" id="GO:0046914">
    <property type="term" value="F:transition metal ion binding"/>
    <property type="evidence" value="ECO:0007669"/>
    <property type="project" value="InterPro"/>
</dbReference>
<dbReference type="InterPro" id="IPR036388">
    <property type="entry name" value="WH-like_DNA-bd_sf"/>
</dbReference>
<keyword evidence="4" id="KW-0804">Transcription</keyword>
<gene>
    <name evidence="6" type="ordered locus">RUM_22680</name>
</gene>
<dbReference type="Proteomes" id="UP000007054">
    <property type="component" value="Chromosome"/>
</dbReference>
<dbReference type="BioCyc" id="RCHA213810:RUM_RS11020-MONOMER"/>
<dbReference type="PANTHER" id="PTHR33238:SF7">
    <property type="entry name" value="IRON-DEPENDENT TRANSCRIPTIONAL REGULATOR"/>
    <property type="match status" value="1"/>
</dbReference>
<accession>D4LF72</accession>
<dbReference type="GO" id="GO:0003677">
    <property type="term" value="F:DNA binding"/>
    <property type="evidence" value="ECO:0007669"/>
    <property type="project" value="UniProtKB-KW"/>
</dbReference>
<dbReference type="KEGG" id="rch:RUM_22680"/>
<dbReference type="InterPro" id="IPR022687">
    <property type="entry name" value="HTH_DTXR"/>
</dbReference>
<sequence length="128" mass="14482">MAKLYESGENYLETILVLHNQGKNVRSVDIATEMEFSKPSVSRAVGILKNGGFIEVDPSDGFITLTPAGREVAERIYERHRVLTDWLVGIGVDEKTAMEDACKLEHDISVESFEKLKQHLREKHQQNV</sequence>
<dbReference type="HOGENOM" id="CLU_069532_3_1_9"/>
<evidence type="ECO:0000259" key="5">
    <source>
        <dbReference type="PROSITE" id="PS50944"/>
    </source>
</evidence>
<dbReference type="GeneID" id="83156917"/>
<dbReference type="InterPro" id="IPR036421">
    <property type="entry name" value="Fe_dep_repressor_sf"/>
</dbReference>
<dbReference type="OrthoDB" id="9794394at2"/>
<dbReference type="SUPFAM" id="SSF46785">
    <property type="entry name" value="Winged helix' DNA-binding domain"/>
    <property type="match status" value="1"/>
</dbReference>
<organism evidence="6 7">
    <name type="scientific">Ruminococcus champanellensis (strain DSM 18848 / JCM 17042 / KCTC 15320 / 18P13)</name>
    <dbReference type="NCBI Taxonomy" id="213810"/>
    <lineage>
        <taxon>Bacteria</taxon>
        <taxon>Bacillati</taxon>
        <taxon>Bacillota</taxon>
        <taxon>Clostridia</taxon>
        <taxon>Eubacteriales</taxon>
        <taxon>Oscillospiraceae</taxon>
        <taxon>Ruminococcus</taxon>
    </lineage>
</organism>
<dbReference type="SMART" id="SM00529">
    <property type="entry name" value="HTH_DTXR"/>
    <property type="match status" value="1"/>
</dbReference>
<dbReference type="InterPro" id="IPR050536">
    <property type="entry name" value="DtxR_MntR_Metal-Reg"/>
</dbReference>
<dbReference type="InterPro" id="IPR036390">
    <property type="entry name" value="WH_DNA-bd_sf"/>
</dbReference>
<dbReference type="GO" id="GO:0046983">
    <property type="term" value="F:protein dimerization activity"/>
    <property type="evidence" value="ECO:0007669"/>
    <property type="project" value="InterPro"/>
</dbReference>
<protein>
    <submittedName>
        <fullName evidence="6">Mn-dependent transcriptional regulator</fullName>
    </submittedName>
</protein>
<dbReference type="Pfam" id="PF02742">
    <property type="entry name" value="Fe_dep_repr_C"/>
    <property type="match status" value="1"/>
</dbReference>